<dbReference type="PROSITE" id="PS51729">
    <property type="entry name" value="GNAT_YJDJ"/>
    <property type="match status" value="1"/>
</dbReference>
<dbReference type="EMBL" id="ACIM02000001">
    <property type="protein sequence ID" value="EEW96466.1"/>
    <property type="molecule type" value="Genomic_DNA"/>
</dbReference>
<dbReference type="Proteomes" id="UP000004736">
    <property type="component" value="Unassembled WGS sequence"/>
</dbReference>
<sequence>MVTHDIKNHKFKIESLKGLSCLEYDLTGHIFTVLHTIVPAALSGKGLAAQLAEAAYSWAVKNRYTVRSDCTYMTAWMKRHER</sequence>
<dbReference type="PANTHER" id="PTHR31435:SF9">
    <property type="entry name" value="PROTEIN NATD1"/>
    <property type="match status" value="1"/>
</dbReference>
<keyword evidence="3" id="KW-1185">Reference proteome</keyword>
<dbReference type="OrthoDB" id="9793389at2"/>
<organism evidence="2 3">
    <name type="scientific">Dialister invisus DSM 15470</name>
    <dbReference type="NCBI Taxonomy" id="592028"/>
    <lineage>
        <taxon>Bacteria</taxon>
        <taxon>Bacillati</taxon>
        <taxon>Bacillota</taxon>
        <taxon>Negativicutes</taxon>
        <taxon>Veillonellales</taxon>
        <taxon>Veillonellaceae</taxon>
        <taxon>Dialister</taxon>
    </lineage>
</organism>
<protein>
    <recommendedName>
        <fullName evidence="1">N-acetyltransferase domain-containing protein</fullName>
    </recommendedName>
</protein>
<dbReference type="STRING" id="592028.GCWU000321_00411"/>
<dbReference type="AlphaFoldDB" id="C9LRD8"/>
<proteinExistence type="predicted"/>
<dbReference type="PANTHER" id="PTHR31435">
    <property type="entry name" value="PROTEIN NATD1"/>
    <property type="match status" value="1"/>
</dbReference>
<dbReference type="InterPro" id="IPR045057">
    <property type="entry name" value="Gcn5-rel_NAT"/>
</dbReference>
<dbReference type="GeneID" id="78277152"/>
<feature type="domain" description="N-acetyltransferase" evidence="1">
    <location>
        <begin position="3"/>
        <end position="82"/>
    </location>
</feature>
<dbReference type="SUPFAM" id="SSF55729">
    <property type="entry name" value="Acyl-CoA N-acyltransferases (Nat)"/>
    <property type="match status" value="1"/>
</dbReference>
<comment type="caution">
    <text evidence="2">The sequence shown here is derived from an EMBL/GenBank/DDBJ whole genome shotgun (WGS) entry which is preliminary data.</text>
</comment>
<dbReference type="eggNOG" id="COG2388">
    <property type="taxonomic scope" value="Bacteria"/>
</dbReference>
<evidence type="ECO:0000259" key="1">
    <source>
        <dbReference type="PROSITE" id="PS51729"/>
    </source>
</evidence>
<dbReference type="Pfam" id="PF14542">
    <property type="entry name" value="Acetyltransf_CG"/>
    <property type="match status" value="1"/>
</dbReference>
<dbReference type="HOGENOM" id="CLU_132888_1_2_9"/>
<gene>
    <name evidence="2" type="ORF">GCWU000321_00411</name>
</gene>
<dbReference type="Gene3D" id="3.40.630.30">
    <property type="match status" value="1"/>
</dbReference>
<evidence type="ECO:0000313" key="2">
    <source>
        <dbReference type="EMBL" id="EEW96466.1"/>
    </source>
</evidence>
<reference evidence="2" key="1">
    <citation type="submission" date="2009-09" db="EMBL/GenBank/DDBJ databases">
        <authorList>
            <person name="Weinstock G."/>
            <person name="Sodergren E."/>
            <person name="Clifton S."/>
            <person name="Fulton L."/>
            <person name="Fulton B."/>
            <person name="Courtney L."/>
            <person name="Fronick C."/>
            <person name="Harrison M."/>
            <person name="Strong C."/>
            <person name="Farmer C."/>
            <person name="Delahaunty K."/>
            <person name="Markovic C."/>
            <person name="Hall O."/>
            <person name="Minx P."/>
            <person name="Tomlinson C."/>
            <person name="Mitreva M."/>
            <person name="Nelson J."/>
            <person name="Hou S."/>
            <person name="Wollam A."/>
            <person name="Pepin K.H."/>
            <person name="Johnson M."/>
            <person name="Bhonagiri V."/>
            <person name="Nash W.E."/>
            <person name="Warren W."/>
            <person name="Chinwalla A."/>
            <person name="Mardis E.R."/>
            <person name="Wilson R.K."/>
        </authorList>
    </citation>
    <scope>NUCLEOTIDE SEQUENCE [LARGE SCALE GENOMIC DNA]</scope>
    <source>
        <strain evidence="2">DSM 15470</strain>
    </source>
</reference>
<dbReference type="InterPro" id="IPR031165">
    <property type="entry name" value="GNAT_YJDJ"/>
</dbReference>
<evidence type="ECO:0000313" key="3">
    <source>
        <dbReference type="Proteomes" id="UP000004736"/>
    </source>
</evidence>
<dbReference type="RefSeq" id="WP_007069400.1">
    <property type="nucleotide sequence ID" value="NZ_GG698602.1"/>
</dbReference>
<dbReference type="InterPro" id="IPR016181">
    <property type="entry name" value="Acyl_CoA_acyltransferase"/>
</dbReference>
<name>C9LRD8_9FIRM</name>
<accession>C9LRD8</accession>